<dbReference type="EMBL" id="JBHTIS010000406">
    <property type="protein sequence ID" value="MFD1045773.1"/>
    <property type="molecule type" value="Genomic_DNA"/>
</dbReference>
<dbReference type="InterPro" id="IPR013097">
    <property type="entry name" value="Dabb"/>
</dbReference>
<dbReference type="SUPFAM" id="SSF54909">
    <property type="entry name" value="Dimeric alpha+beta barrel"/>
    <property type="match status" value="1"/>
</dbReference>
<protein>
    <submittedName>
        <fullName evidence="2">Dabb family protein</fullName>
    </submittedName>
</protein>
<evidence type="ECO:0000313" key="3">
    <source>
        <dbReference type="Proteomes" id="UP001597045"/>
    </source>
</evidence>
<keyword evidence="3" id="KW-1185">Reference proteome</keyword>
<sequence>MIVNVLRFTFRPEATEEDKERVLTAMRRTASVDSTEWGTVGQALSDPDGYTHVYCAAVKDLAALERYLHDPVHLAGDYEIAPHLQRLTAVRVSDDMDPGLTEKVMTMAGRKLGMYPVWAKAFTAIPELRMAAGD</sequence>
<evidence type="ECO:0000313" key="2">
    <source>
        <dbReference type="EMBL" id="MFD1045773.1"/>
    </source>
</evidence>
<comment type="caution">
    <text evidence="2">The sequence shown here is derived from an EMBL/GenBank/DDBJ whole genome shotgun (WGS) entry which is preliminary data.</text>
</comment>
<feature type="domain" description="Stress-response A/B barrel" evidence="1">
    <location>
        <begin position="2"/>
        <end position="92"/>
    </location>
</feature>
<dbReference type="Gene3D" id="3.30.70.100">
    <property type="match status" value="1"/>
</dbReference>
<organism evidence="2 3">
    <name type="scientific">Kibdelosporangium lantanae</name>
    <dbReference type="NCBI Taxonomy" id="1497396"/>
    <lineage>
        <taxon>Bacteria</taxon>
        <taxon>Bacillati</taxon>
        <taxon>Actinomycetota</taxon>
        <taxon>Actinomycetes</taxon>
        <taxon>Pseudonocardiales</taxon>
        <taxon>Pseudonocardiaceae</taxon>
        <taxon>Kibdelosporangium</taxon>
    </lineage>
</organism>
<name>A0ABW3M508_9PSEU</name>
<evidence type="ECO:0000259" key="1">
    <source>
        <dbReference type="PROSITE" id="PS51502"/>
    </source>
</evidence>
<dbReference type="PROSITE" id="PS51502">
    <property type="entry name" value="S_R_A_B_BARREL"/>
    <property type="match status" value="1"/>
</dbReference>
<gene>
    <name evidence="2" type="ORF">ACFQ1S_09465</name>
</gene>
<proteinExistence type="predicted"/>
<dbReference type="Proteomes" id="UP001597045">
    <property type="component" value="Unassembled WGS sequence"/>
</dbReference>
<accession>A0ABW3M508</accession>
<dbReference type="InterPro" id="IPR011008">
    <property type="entry name" value="Dimeric_a/b-barrel"/>
</dbReference>
<dbReference type="Pfam" id="PF07876">
    <property type="entry name" value="Dabb"/>
    <property type="match status" value="1"/>
</dbReference>
<dbReference type="SMART" id="SM00886">
    <property type="entry name" value="Dabb"/>
    <property type="match status" value="1"/>
</dbReference>
<reference evidence="3" key="1">
    <citation type="journal article" date="2019" name="Int. J. Syst. Evol. Microbiol.">
        <title>The Global Catalogue of Microorganisms (GCM) 10K type strain sequencing project: providing services to taxonomists for standard genome sequencing and annotation.</title>
        <authorList>
            <consortium name="The Broad Institute Genomics Platform"/>
            <consortium name="The Broad Institute Genome Sequencing Center for Infectious Disease"/>
            <person name="Wu L."/>
            <person name="Ma J."/>
        </authorList>
    </citation>
    <scope>NUCLEOTIDE SEQUENCE [LARGE SCALE GENOMIC DNA]</scope>
    <source>
        <strain evidence="3">JCM 31486</strain>
    </source>
</reference>